<protein>
    <submittedName>
        <fullName evidence="2">Uncharacterized protein</fullName>
    </submittedName>
</protein>
<proteinExistence type="predicted"/>
<organism evidence="2 3">
    <name type="scientific">Marasmius crinis-equi</name>
    <dbReference type="NCBI Taxonomy" id="585013"/>
    <lineage>
        <taxon>Eukaryota</taxon>
        <taxon>Fungi</taxon>
        <taxon>Dikarya</taxon>
        <taxon>Basidiomycota</taxon>
        <taxon>Agaricomycotina</taxon>
        <taxon>Agaricomycetes</taxon>
        <taxon>Agaricomycetidae</taxon>
        <taxon>Agaricales</taxon>
        <taxon>Marasmiineae</taxon>
        <taxon>Marasmiaceae</taxon>
        <taxon>Marasmius</taxon>
    </lineage>
</organism>
<comment type="caution">
    <text evidence="2">The sequence shown here is derived from an EMBL/GenBank/DDBJ whole genome shotgun (WGS) entry which is preliminary data.</text>
</comment>
<evidence type="ECO:0000313" key="3">
    <source>
        <dbReference type="Proteomes" id="UP001465976"/>
    </source>
</evidence>
<evidence type="ECO:0000256" key="1">
    <source>
        <dbReference type="SAM" id="MobiDB-lite"/>
    </source>
</evidence>
<accession>A0ABR3EUG5</accession>
<dbReference type="Proteomes" id="UP001465976">
    <property type="component" value="Unassembled WGS sequence"/>
</dbReference>
<feature type="region of interest" description="Disordered" evidence="1">
    <location>
        <begin position="425"/>
        <end position="450"/>
    </location>
</feature>
<name>A0ABR3EUG5_9AGAR</name>
<gene>
    <name evidence="2" type="ORF">V5O48_015460</name>
</gene>
<sequence length="450" mass="49325">MKSKLLARDRSRPPTPIRPQIHTPPMPMAKLPTSSGIPVDPSKIRVSCTGSELMGLLGQSAVSNSKSAQHHQYVLKAILNFLRDTPHKNPLSQRLSLIHDTDVLDYCNLPRYLGLRFQCLAAVWELDGMYCQPAEIGLVPVVFTPAGSIPDGSLTFGTPILGNPRVGFLQAVLLQPTIERGGCLFILAETNIPNAPVYVRVPPSKRSDYWPAPFDPHLVAASQISPTLMGTSERLTIEGMMERAARCYEGPSATKRKRIPPSNERLLQAIVGNEESSEVLVPWPGNPVLSERCQLGDWLVQHEVSHQASTISPIVASFPLPLHWADPTIPEPPSDFLKFLNLDTSGSAATLQRKDRGIVSKSKSEACLRSPVRASSSTLLPCIPSDNTYYSDSSSPTTDLASSRFSTVTEDIELVDKKPTWNLFRRMRTKSTPTKQPKGKAKAPSLISPM</sequence>
<keyword evidence="3" id="KW-1185">Reference proteome</keyword>
<evidence type="ECO:0000313" key="2">
    <source>
        <dbReference type="EMBL" id="KAL0566550.1"/>
    </source>
</evidence>
<feature type="compositionally biased region" description="Pro residues" evidence="1">
    <location>
        <begin position="13"/>
        <end position="27"/>
    </location>
</feature>
<feature type="compositionally biased region" description="Basic and acidic residues" evidence="1">
    <location>
        <begin position="1"/>
        <end position="12"/>
    </location>
</feature>
<dbReference type="EMBL" id="JBAHYK010001862">
    <property type="protein sequence ID" value="KAL0566550.1"/>
    <property type="molecule type" value="Genomic_DNA"/>
</dbReference>
<reference evidence="2 3" key="1">
    <citation type="submission" date="2024-02" db="EMBL/GenBank/DDBJ databases">
        <title>A draft genome for the cacao thread blight pathogen Marasmius crinis-equi.</title>
        <authorList>
            <person name="Cohen S.P."/>
            <person name="Baruah I.K."/>
            <person name="Amoako-Attah I."/>
            <person name="Bukari Y."/>
            <person name="Meinhardt L.W."/>
            <person name="Bailey B.A."/>
        </authorList>
    </citation>
    <scope>NUCLEOTIDE SEQUENCE [LARGE SCALE GENOMIC DNA]</scope>
    <source>
        <strain evidence="2 3">GH-76</strain>
    </source>
</reference>
<feature type="region of interest" description="Disordered" evidence="1">
    <location>
        <begin position="1"/>
        <end position="35"/>
    </location>
</feature>